<dbReference type="Proteomes" id="UP000254425">
    <property type="component" value="Chromosome"/>
</dbReference>
<keyword evidence="3" id="KW-1185">Reference proteome</keyword>
<name>A0A345XSA4_9ACTN</name>
<organism evidence="2 3">
    <name type="scientific">Streptomyces armeniacus</name>
    <dbReference type="NCBI Taxonomy" id="83291"/>
    <lineage>
        <taxon>Bacteria</taxon>
        <taxon>Bacillati</taxon>
        <taxon>Actinomycetota</taxon>
        <taxon>Actinomycetes</taxon>
        <taxon>Kitasatosporales</taxon>
        <taxon>Streptomycetaceae</taxon>
        <taxon>Streptomyces</taxon>
    </lineage>
</organism>
<dbReference type="RefSeq" id="WP_208880004.1">
    <property type="nucleotide sequence ID" value="NZ_CP031320.1"/>
</dbReference>
<dbReference type="KEGG" id="sarm:DVA86_19580"/>
<accession>A0A345XSA4</accession>
<reference evidence="2 3" key="1">
    <citation type="submission" date="2018-07" db="EMBL/GenBank/DDBJ databases">
        <title>Draft genome of the type strain Streptomyces armeniacus ATCC 15676.</title>
        <authorList>
            <person name="Labana P."/>
            <person name="Gosse J.T."/>
            <person name="Boddy C.N."/>
        </authorList>
    </citation>
    <scope>NUCLEOTIDE SEQUENCE [LARGE SCALE GENOMIC DNA]</scope>
    <source>
        <strain evidence="2 3">ATCC 15676</strain>
    </source>
</reference>
<gene>
    <name evidence="2" type="ORF">DVA86_19580</name>
</gene>
<dbReference type="EMBL" id="CP031320">
    <property type="protein sequence ID" value="AXK34520.1"/>
    <property type="molecule type" value="Genomic_DNA"/>
</dbReference>
<feature type="region of interest" description="Disordered" evidence="1">
    <location>
        <begin position="1"/>
        <end position="36"/>
    </location>
</feature>
<sequence length="828" mass="90218">MTDHDPALPRENVLDMPKSWQRHLHPRRGGAPGPKIKRATVGEEELRAPYADVIEKVLAHRRTDPALAAAAREHLAGTVSPLGAAAVAAVPESEFHSGEMTARFVDAWVTTHGLRFAVHAFLERCDIEVGGYGAAKSGLVLRDGAGLDSRSPDAAKRLRLLLAAAADTEYGDVVDLLAGLRTTPVRQALSAYLVPTEHAWVDECCAAPEHSMPRELLLRALGLPAHLDMLGSAAHISVSDCYDIGNLVTLADGVGPAIAPYLAEAFGEHHDEPRRRKALLEVLGRLPGDEAFRLMLDRAGNAHMRTALRETMRRFPVRAVRLLAPATAGGDATAQELLTDHLRAHAELLPRMLPELPDDTRATVEKLSAADGRLPESSADALPRLLVDPPWARTAPKARPVVLKGLYAPEERTMAWAPGERETWRRTELANPGRNSVTLEPAPPPGRPDEVWEKRMANIRDGVAVEPVQAELYWQAGMFAKGPEELVRPVLREWAPDWRKQRGFGNRGPWSPDGWLRTLIARFELDALPVTLDYARSRPAYGPELLLPFRSGEVAQAMAHWLLNTEAAREAAVAWFARHGRAALPHLVPVALGKAGRARTAAEYALHFLAGQEGRDAVLDAAREHGERPAELVEALLAGDPEELRPPRKIPTDLGVDAEVLPQVLLRGRERALPVPAVRHLLTLLAITAPADLDAGQGRIPDPDPDLASVLDACDGQSLAEFGWALFRHWQEHGAKPMHAWQFTALGRLGDDRTVRRLVPLIRAWPAEDGHHHAVRGLDVLVLIGSESALSTLRGLAQSVKFKGLKKHAQEKAEQLATARAAQTGAAP</sequence>
<evidence type="ECO:0000256" key="1">
    <source>
        <dbReference type="SAM" id="MobiDB-lite"/>
    </source>
</evidence>
<evidence type="ECO:0000313" key="2">
    <source>
        <dbReference type="EMBL" id="AXK34520.1"/>
    </source>
</evidence>
<evidence type="ECO:0008006" key="4">
    <source>
        <dbReference type="Google" id="ProtNLM"/>
    </source>
</evidence>
<protein>
    <recommendedName>
        <fullName evidence="4">HEAT repeat domain-containing protein</fullName>
    </recommendedName>
</protein>
<evidence type="ECO:0000313" key="3">
    <source>
        <dbReference type="Proteomes" id="UP000254425"/>
    </source>
</evidence>
<dbReference type="AlphaFoldDB" id="A0A345XSA4"/>
<proteinExistence type="predicted"/>